<dbReference type="Proteomes" id="UP001139333">
    <property type="component" value="Unassembled WGS sequence"/>
</dbReference>
<proteinExistence type="predicted"/>
<keyword evidence="1" id="KW-0732">Signal</keyword>
<comment type="caution">
    <text evidence="2">The sequence shown here is derived from an EMBL/GenBank/DDBJ whole genome shotgun (WGS) entry which is preliminary data.</text>
</comment>
<dbReference type="AlphaFoldDB" id="A0A9X1ZKI8"/>
<feature type="chain" id="PRO_5040880238" evidence="1">
    <location>
        <begin position="25"/>
        <end position="399"/>
    </location>
</feature>
<accession>A0A9X1ZKI8</accession>
<dbReference type="Pfam" id="PF10082">
    <property type="entry name" value="BBP2_2"/>
    <property type="match status" value="1"/>
</dbReference>
<evidence type="ECO:0000313" key="2">
    <source>
        <dbReference type="EMBL" id="MCL1143246.1"/>
    </source>
</evidence>
<organism evidence="2 3">
    <name type="scientific">Shewanella gaetbuli</name>
    <dbReference type="NCBI Taxonomy" id="220752"/>
    <lineage>
        <taxon>Bacteria</taxon>
        <taxon>Pseudomonadati</taxon>
        <taxon>Pseudomonadota</taxon>
        <taxon>Gammaproteobacteria</taxon>
        <taxon>Alteromonadales</taxon>
        <taxon>Shewanellaceae</taxon>
        <taxon>Shewanella</taxon>
    </lineage>
</organism>
<reference evidence="2" key="1">
    <citation type="submission" date="2022-01" db="EMBL/GenBank/DDBJ databases">
        <title>Whole genome-based taxonomy of the Shewanellaceae.</title>
        <authorList>
            <person name="Martin-Rodriguez A.J."/>
        </authorList>
    </citation>
    <scope>NUCLEOTIDE SEQUENCE</scope>
    <source>
        <strain evidence="2">DSM 16422</strain>
    </source>
</reference>
<evidence type="ECO:0000313" key="3">
    <source>
        <dbReference type="Proteomes" id="UP001139333"/>
    </source>
</evidence>
<gene>
    <name evidence="2" type="ORF">L2672_11130</name>
</gene>
<keyword evidence="3" id="KW-1185">Reference proteome</keyword>
<name>A0A9X1ZKI8_9GAMM</name>
<dbReference type="EMBL" id="JAKIKP010000007">
    <property type="protein sequence ID" value="MCL1143246.1"/>
    <property type="molecule type" value="Genomic_DNA"/>
</dbReference>
<feature type="signal peptide" evidence="1">
    <location>
        <begin position="1"/>
        <end position="24"/>
    </location>
</feature>
<dbReference type="RefSeq" id="WP_248995923.1">
    <property type="nucleotide sequence ID" value="NZ_JAKIKP010000007.1"/>
</dbReference>
<evidence type="ECO:0000256" key="1">
    <source>
        <dbReference type="SAM" id="SignalP"/>
    </source>
</evidence>
<sequence length="399" mass="44904">MKLSTKLNYVTASVLMALSYQVSAADEKAGVIKTESGFDLTPGVNASLKYDDNIASTNTDQQESWILAVTPAIQAQMLDGNNTYTIEAGLEYGNYFDSTDDNYLDGLLRGAAEVEFNQSNRLNVDAAYIYGHEDRGTGIFEGIGGLQDEPNQFDMYHAGGYYEYGARTTPARVRVNAKYLSKEYTNFEDVTQYRNYDDAIFGATFYYDTRASTSLLLDYQNTTTAYDVEDPFGDRDSNTQDLRLGVEWEATATTEGSVKVGYQKKSFDNADREDFSGIAWDAKITWTPLTYSQFDFSTGSSSKDPNAFGDYVRATTYGFKWDHDWSELIGTTLAYNRSVDDYTGIEREDISNMYTASVNFSILRWVTLKAGVDISDNSSTEQRYEYDRNVYFLTAEMTL</sequence>
<protein>
    <submittedName>
        <fullName evidence="2">Outer membrane beta-barrel protein</fullName>
    </submittedName>
</protein>
<dbReference type="InterPro" id="IPR018759">
    <property type="entry name" value="BBP2_2"/>
</dbReference>